<feature type="domain" description="CheW-like" evidence="1">
    <location>
        <begin position="21"/>
        <end position="161"/>
    </location>
</feature>
<dbReference type="GO" id="GO:0005829">
    <property type="term" value="C:cytosol"/>
    <property type="evidence" value="ECO:0007669"/>
    <property type="project" value="TreeGrafter"/>
</dbReference>
<evidence type="ECO:0000259" key="1">
    <source>
        <dbReference type="PROSITE" id="PS50851"/>
    </source>
</evidence>
<dbReference type="InterPro" id="IPR036061">
    <property type="entry name" value="CheW-like_dom_sf"/>
</dbReference>
<dbReference type="GO" id="GO:0006935">
    <property type="term" value="P:chemotaxis"/>
    <property type="evidence" value="ECO:0007669"/>
    <property type="project" value="InterPro"/>
</dbReference>
<dbReference type="Gene3D" id="2.30.30.40">
    <property type="entry name" value="SH3 Domains"/>
    <property type="match status" value="1"/>
</dbReference>
<dbReference type="AlphaFoldDB" id="A0A1M6DQT2"/>
<dbReference type="GO" id="GO:0007165">
    <property type="term" value="P:signal transduction"/>
    <property type="evidence" value="ECO:0007669"/>
    <property type="project" value="InterPro"/>
</dbReference>
<dbReference type="InterPro" id="IPR039315">
    <property type="entry name" value="CheW"/>
</dbReference>
<gene>
    <name evidence="2" type="ORF">SAMN02745691_00779</name>
</gene>
<dbReference type="OrthoDB" id="9794382at2"/>
<dbReference type="PROSITE" id="PS50851">
    <property type="entry name" value="CHEW"/>
    <property type="match status" value="1"/>
</dbReference>
<dbReference type="Gene3D" id="2.40.50.180">
    <property type="entry name" value="CheA-289, Domain 4"/>
    <property type="match status" value="1"/>
</dbReference>
<dbReference type="RefSeq" id="WP_073993048.1">
    <property type="nucleotide sequence ID" value="NZ_FQYT01000006.1"/>
</dbReference>
<proteinExistence type="predicted"/>
<dbReference type="Proteomes" id="UP000184342">
    <property type="component" value="Unassembled WGS sequence"/>
</dbReference>
<accession>A0A1M6DQT2</accession>
<name>A0A1M6DQT2_9FIRM</name>
<organism evidence="2 3">
    <name type="scientific">Parasporobacterium paucivorans DSM 15970</name>
    <dbReference type="NCBI Taxonomy" id="1122934"/>
    <lineage>
        <taxon>Bacteria</taxon>
        <taxon>Bacillati</taxon>
        <taxon>Bacillota</taxon>
        <taxon>Clostridia</taxon>
        <taxon>Lachnospirales</taxon>
        <taxon>Lachnospiraceae</taxon>
        <taxon>Parasporobacterium</taxon>
    </lineage>
</organism>
<dbReference type="SMART" id="SM00260">
    <property type="entry name" value="CheW"/>
    <property type="match status" value="1"/>
</dbReference>
<dbReference type="STRING" id="1122934.SAMN02745691_00779"/>
<reference evidence="2 3" key="1">
    <citation type="submission" date="2016-11" db="EMBL/GenBank/DDBJ databases">
        <authorList>
            <person name="Jaros S."/>
            <person name="Januszkiewicz K."/>
            <person name="Wedrychowicz H."/>
        </authorList>
    </citation>
    <scope>NUCLEOTIDE SEQUENCE [LARGE SCALE GENOMIC DNA]</scope>
    <source>
        <strain evidence="2 3">DSM 15970</strain>
    </source>
</reference>
<dbReference type="Pfam" id="PF01584">
    <property type="entry name" value="CheW"/>
    <property type="match status" value="1"/>
</dbReference>
<evidence type="ECO:0000313" key="3">
    <source>
        <dbReference type="Proteomes" id="UP000184342"/>
    </source>
</evidence>
<dbReference type="SUPFAM" id="SSF50341">
    <property type="entry name" value="CheW-like"/>
    <property type="match status" value="1"/>
</dbReference>
<dbReference type="EMBL" id="FQYT01000006">
    <property type="protein sequence ID" value="SHI75510.1"/>
    <property type="molecule type" value="Genomic_DNA"/>
</dbReference>
<evidence type="ECO:0000313" key="2">
    <source>
        <dbReference type="EMBL" id="SHI75510.1"/>
    </source>
</evidence>
<sequence>MIDLSDRNIAMEADEAEDTLKDRYLTFFLGKENYAIEIRYVTEIIGRQNITEMPELPEYFKGILNLRGRIIPIMDARLRFKKEPREYTDRTCIIVFNLDGILMGLVVDSVTEVLTIPEESVVELARVSESFENRYIKKVAKTGSEIKMIVDCRKLLSKDELEGLTEFAEIQADAD</sequence>
<keyword evidence="3" id="KW-1185">Reference proteome</keyword>
<protein>
    <submittedName>
        <fullName evidence="2">Purine-binding chemotaxis protein CheW</fullName>
    </submittedName>
</protein>
<dbReference type="InterPro" id="IPR002545">
    <property type="entry name" value="CheW-lke_dom"/>
</dbReference>
<dbReference type="PANTHER" id="PTHR22617">
    <property type="entry name" value="CHEMOTAXIS SENSOR HISTIDINE KINASE-RELATED"/>
    <property type="match status" value="1"/>
</dbReference>
<dbReference type="PANTHER" id="PTHR22617:SF23">
    <property type="entry name" value="CHEMOTAXIS PROTEIN CHEW"/>
    <property type="match status" value="1"/>
</dbReference>